<dbReference type="EMBL" id="KT964816">
    <property type="protein sequence ID" value="AMW87046.1"/>
    <property type="molecule type" value="Genomic_RNA"/>
</dbReference>
<accession>A0A145XW07</accession>
<gene>
    <name evidence="1" type="primary">2c</name>
</gene>
<name>A0A145XW07_9VIRU</name>
<sequence length="208" mass="23119">MSFNFTKDFLYSGKVYGLFYKGISVGRLEFSGGSVKITSGYIAIFPNYAPTEAKTGNILLTNVVKGGIRYSYNGTDCAGWFIHSVEVAEISKLARPLLDAICYRHVYVGKPGLVANYFVDGDTNKCVVRSTEPFTLVCDPRDVTAGQVLEKNLSTMTVVSVANKVKFKPKGNLTLYIFNTTLRGNDFFDSAHHLVWDCRGGDFYRQNQ</sequence>
<reference evidence="1" key="1">
    <citation type="submission" date="2015-10" db="EMBL/GenBank/DDBJ databases">
        <title>Enhanced infection of potato plants by a natural recombinant isolate of TRV.</title>
        <authorList>
            <person name="Sahi G."/>
            <person name="Loake G."/>
            <person name="MacFarlane S.A."/>
        </authorList>
    </citation>
    <scope>NUCLEOTIDE SEQUENCE</scope>
    <source>
        <strain evidence="1">I6</strain>
    </source>
</reference>
<protein>
    <submittedName>
        <fullName evidence="1">2c protein</fullName>
    </submittedName>
</protein>
<evidence type="ECO:0000313" key="1">
    <source>
        <dbReference type="EMBL" id="AMW87046.1"/>
    </source>
</evidence>
<organism evidence="1">
    <name type="scientific">Tobacco rattle virus</name>
    <dbReference type="NCBI Taxonomy" id="12295"/>
    <lineage>
        <taxon>Viruses</taxon>
        <taxon>Riboviria</taxon>
        <taxon>Orthornavirae</taxon>
        <taxon>Kitrinoviricota</taxon>
        <taxon>Alsuviricetes</taxon>
        <taxon>Martellivirales</taxon>
        <taxon>Virgaviridae</taxon>
        <taxon>Tobravirus</taxon>
        <taxon>Tobravirus tabaci</taxon>
    </lineage>
</organism>
<proteinExistence type="predicted"/>